<protein>
    <submittedName>
        <fullName evidence="1">Uncharacterized protein</fullName>
    </submittedName>
</protein>
<gene>
    <name evidence="1" type="ORF">MSG28_002764</name>
</gene>
<organism evidence="1 2">
    <name type="scientific">Choristoneura fumiferana</name>
    <name type="common">Spruce budworm moth</name>
    <name type="synonym">Archips fumiferana</name>
    <dbReference type="NCBI Taxonomy" id="7141"/>
    <lineage>
        <taxon>Eukaryota</taxon>
        <taxon>Metazoa</taxon>
        <taxon>Ecdysozoa</taxon>
        <taxon>Arthropoda</taxon>
        <taxon>Hexapoda</taxon>
        <taxon>Insecta</taxon>
        <taxon>Pterygota</taxon>
        <taxon>Neoptera</taxon>
        <taxon>Endopterygota</taxon>
        <taxon>Lepidoptera</taxon>
        <taxon>Glossata</taxon>
        <taxon>Ditrysia</taxon>
        <taxon>Tortricoidea</taxon>
        <taxon>Tortricidae</taxon>
        <taxon>Tortricinae</taxon>
        <taxon>Choristoneura</taxon>
    </lineage>
</organism>
<sequence length="442" mass="49540">MMMYDINHTEYVFEIYEPRSQDNGFLNVSLGSPNSTAYTNATWADYEGWCSTSASSGEFLTSPLFQACVYFMYCTVFVVALVGNGLVCFVVQTSPRMKTVTNYFIVNLAVGDILMTLFCVPFSFVSMLVLRYWPFGAIMCKVVNYSQAVSVLVSAYTLLAISIDRYMAIMRPLRPRLGKAAAKLVVAAVWGGALATAAPIPWVSTLQRPTDWYQFCQADICLEQWEQVEQSSQYTCALLALQFVLPLSALVCTYARIAHAVWGGRPPGEAQSARDSRMQRSKRKMIKMMVMVVAVFTVCWLPLNVFIVLWTAHEGDAEWGAWPGLPYAWFASHWLAMSHSCYNPIIYCYMNVRYRRGFKQALGSLLCMKLDIRSRSCHRSSMCDGMPMSEMIGMNGVTRRGTLSSCACRIQRAPTCSSCASVRRVRAAPAPVRALSVRTHFN</sequence>
<proteinExistence type="predicted"/>
<keyword evidence="2" id="KW-1185">Reference proteome</keyword>
<evidence type="ECO:0000313" key="2">
    <source>
        <dbReference type="Proteomes" id="UP001064048"/>
    </source>
</evidence>
<comment type="caution">
    <text evidence="1">The sequence shown here is derived from an EMBL/GenBank/DDBJ whole genome shotgun (WGS) entry which is preliminary data.</text>
</comment>
<accession>A0ACC0JJ27</accession>
<evidence type="ECO:0000313" key="1">
    <source>
        <dbReference type="EMBL" id="KAI8424176.1"/>
    </source>
</evidence>
<dbReference type="Proteomes" id="UP001064048">
    <property type="component" value="Chromosome 4"/>
</dbReference>
<name>A0ACC0JJ27_CHOFU</name>
<reference evidence="1 2" key="1">
    <citation type="journal article" date="2022" name="Genome Biol. Evol.">
        <title>The Spruce Budworm Genome: Reconstructing the Evolutionary History of Antifreeze Proteins.</title>
        <authorList>
            <person name="Beliveau C."/>
            <person name="Gagne P."/>
            <person name="Picq S."/>
            <person name="Vernygora O."/>
            <person name="Keeling C.I."/>
            <person name="Pinkney K."/>
            <person name="Doucet D."/>
            <person name="Wen F."/>
            <person name="Johnston J.S."/>
            <person name="Maaroufi H."/>
            <person name="Boyle B."/>
            <person name="Laroche J."/>
            <person name="Dewar K."/>
            <person name="Juretic N."/>
            <person name="Blackburn G."/>
            <person name="Nisole A."/>
            <person name="Brunet B."/>
            <person name="Brandao M."/>
            <person name="Lumley L."/>
            <person name="Duan J."/>
            <person name="Quan G."/>
            <person name="Lucarotti C.J."/>
            <person name="Roe A.D."/>
            <person name="Sperling F.A.H."/>
            <person name="Levesque R.C."/>
            <person name="Cusson M."/>
        </authorList>
    </citation>
    <scope>NUCLEOTIDE SEQUENCE [LARGE SCALE GENOMIC DNA]</scope>
    <source>
        <strain evidence="1">Glfc:IPQL:Cfum</strain>
    </source>
</reference>
<dbReference type="EMBL" id="CM046104">
    <property type="protein sequence ID" value="KAI8424176.1"/>
    <property type="molecule type" value="Genomic_DNA"/>
</dbReference>